<sequence length="20" mass="2245">MQLCGTSINFNNRVNLSSFV</sequence>
<reference evidence="1" key="1">
    <citation type="submission" date="2018-02" db="EMBL/GenBank/DDBJ databases">
        <title>Rhizophora mucronata_Transcriptome.</title>
        <authorList>
            <person name="Meera S.P."/>
            <person name="Sreeshan A."/>
            <person name="Augustine A."/>
        </authorList>
    </citation>
    <scope>NUCLEOTIDE SEQUENCE</scope>
    <source>
        <tissue evidence="1">Leaf</tissue>
    </source>
</reference>
<organism evidence="1">
    <name type="scientific">Rhizophora mucronata</name>
    <name type="common">Asiatic mangrove</name>
    <dbReference type="NCBI Taxonomy" id="61149"/>
    <lineage>
        <taxon>Eukaryota</taxon>
        <taxon>Viridiplantae</taxon>
        <taxon>Streptophyta</taxon>
        <taxon>Embryophyta</taxon>
        <taxon>Tracheophyta</taxon>
        <taxon>Spermatophyta</taxon>
        <taxon>Magnoliopsida</taxon>
        <taxon>eudicotyledons</taxon>
        <taxon>Gunneridae</taxon>
        <taxon>Pentapetalae</taxon>
        <taxon>rosids</taxon>
        <taxon>fabids</taxon>
        <taxon>Malpighiales</taxon>
        <taxon>Rhizophoraceae</taxon>
        <taxon>Rhizophora</taxon>
    </lineage>
</organism>
<protein>
    <submittedName>
        <fullName evidence="1">Uncharacterized protein</fullName>
    </submittedName>
</protein>
<evidence type="ECO:0000313" key="1">
    <source>
        <dbReference type="EMBL" id="MBX59715.1"/>
    </source>
</evidence>
<dbReference type="AlphaFoldDB" id="A0A2P2PYD8"/>
<name>A0A2P2PYD8_RHIMU</name>
<dbReference type="EMBL" id="GGEC01079231">
    <property type="protein sequence ID" value="MBX59715.1"/>
    <property type="molecule type" value="Transcribed_RNA"/>
</dbReference>
<accession>A0A2P2PYD8</accession>
<proteinExistence type="predicted"/>